<proteinExistence type="predicted"/>
<keyword evidence="3" id="KW-1185">Reference proteome</keyword>
<dbReference type="Proteomes" id="UP000799439">
    <property type="component" value="Unassembled WGS sequence"/>
</dbReference>
<accession>A0A9P4J8S6</accession>
<name>A0A9P4J8S6_9PEZI</name>
<dbReference type="EMBL" id="ML996083">
    <property type="protein sequence ID" value="KAF2154518.1"/>
    <property type="molecule type" value="Genomic_DNA"/>
</dbReference>
<protein>
    <submittedName>
        <fullName evidence="2">Uncharacterized protein</fullName>
    </submittedName>
</protein>
<evidence type="ECO:0000313" key="3">
    <source>
        <dbReference type="Proteomes" id="UP000799439"/>
    </source>
</evidence>
<gene>
    <name evidence="2" type="ORF">K461DRAFT_303863</name>
</gene>
<organism evidence="2 3">
    <name type="scientific">Myriangium duriaei CBS 260.36</name>
    <dbReference type="NCBI Taxonomy" id="1168546"/>
    <lineage>
        <taxon>Eukaryota</taxon>
        <taxon>Fungi</taxon>
        <taxon>Dikarya</taxon>
        <taxon>Ascomycota</taxon>
        <taxon>Pezizomycotina</taxon>
        <taxon>Dothideomycetes</taxon>
        <taxon>Dothideomycetidae</taxon>
        <taxon>Myriangiales</taxon>
        <taxon>Myriangiaceae</taxon>
        <taxon>Myriangium</taxon>
    </lineage>
</organism>
<comment type="caution">
    <text evidence="2">The sequence shown here is derived from an EMBL/GenBank/DDBJ whole genome shotgun (WGS) entry which is preliminary data.</text>
</comment>
<evidence type="ECO:0000313" key="2">
    <source>
        <dbReference type="EMBL" id="KAF2154518.1"/>
    </source>
</evidence>
<feature type="region of interest" description="Disordered" evidence="1">
    <location>
        <begin position="1"/>
        <end position="26"/>
    </location>
</feature>
<sequence>MNGRRSQRNLTPPPRRPTPPGPTRLVTPCQRRAWADDERTQLLAYHDQGNLSHNEISNLMNQDFADRGLRTKESIIAQMHALVRARNAMSVSSAASTLAATGSVPGTGVNSTDALTPDIRLAANILMQIRNDTAVNSGRLDDNSVVAPVNSTLGEAERIAIEGLVELSHHEVRFPLQSGEPLLVHSRRYVSPNSTGTASGLGAPWSSYEELDALIFLMAQVPYNKPRIILEMRRWEASRGFEVRPTAEIEDKISEIVQSRRRAA</sequence>
<reference evidence="2" key="1">
    <citation type="journal article" date="2020" name="Stud. Mycol.">
        <title>101 Dothideomycetes genomes: a test case for predicting lifestyles and emergence of pathogens.</title>
        <authorList>
            <person name="Haridas S."/>
            <person name="Albert R."/>
            <person name="Binder M."/>
            <person name="Bloem J."/>
            <person name="Labutti K."/>
            <person name="Salamov A."/>
            <person name="Andreopoulos B."/>
            <person name="Baker S."/>
            <person name="Barry K."/>
            <person name="Bills G."/>
            <person name="Bluhm B."/>
            <person name="Cannon C."/>
            <person name="Castanera R."/>
            <person name="Culley D."/>
            <person name="Daum C."/>
            <person name="Ezra D."/>
            <person name="Gonzalez J."/>
            <person name="Henrissat B."/>
            <person name="Kuo A."/>
            <person name="Liang C."/>
            <person name="Lipzen A."/>
            <person name="Lutzoni F."/>
            <person name="Magnuson J."/>
            <person name="Mondo S."/>
            <person name="Nolan M."/>
            <person name="Ohm R."/>
            <person name="Pangilinan J."/>
            <person name="Park H.-J."/>
            <person name="Ramirez L."/>
            <person name="Alfaro M."/>
            <person name="Sun H."/>
            <person name="Tritt A."/>
            <person name="Yoshinaga Y."/>
            <person name="Zwiers L.-H."/>
            <person name="Turgeon B."/>
            <person name="Goodwin S."/>
            <person name="Spatafora J."/>
            <person name="Crous P."/>
            <person name="Grigoriev I."/>
        </authorList>
    </citation>
    <scope>NUCLEOTIDE SEQUENCE</scope>
    <source>
        <strain evidence="2">CBS 260.36</strain>
    </source>
</reference>
<dbReference type="AlphaFoldDB" id="A0A9P4J8S6"/>
<feature type="compositionally biased region" description="Pro residues" evidence="1">
    <location>
        <begin position="11"/>
        <end position="22"/>
    </location>
</feature>
<evidence type="ECO:0000256" key="1">
    <source>
        <dbReference type="SAM" id="MobiDB-lite"/>
    </source>
</evidence>